<evidence type="ECO:0000256" key="3">
    <source>
        <dbReference type="ARBA" id="ARBA00022490"/>
    </source>
</evidence>
<accession>C5MJB3</accession>
<dbReference type="InterPro" id="IPR012337">
    <property type="entry name" value="RNaseH-like_sf"/>
</dbReference>
<sequence>MEYYGVEMRTTSTNNPAANGQVEAINKSVVQLLRAYCGLNSAHWSTYLKIVQFTLNTHWSKAIGMTPYQALFGRVARDPVGLSDLRMVHTNADAAALVNRTQLIRTYIKDTLSRYQDDMEKKANKGRKGKKYKLGEWILLHRDAYYTSVKYKKLTPVYYGPFKIVKVINENAYELDLPTMVKKDRVINSRYFRKYLLDEVAFRDVPRPGKESEVRAAEVSAILGLDLENKMLDVTWLGCRPNHCTRVSLDWFNKFVPVHLRRALFENAKTLFSDRIADTSNTDESLV</sequence>
<evidence type="ECO:0000256" key="5">
    <source>
        <dbReference type="ARBA" id="ARBA00025590"/>
    </source>
</evidence>
<name>C5MJB3_CANTT</name>
<protein>
    <recommendedName>
        <fullName evidence="7">Integrase catalytic domain-containing protein</fullName>
    </recommendedName>
</protein>
<dbReference type="SUPFAM" id="SSF53098">
    <property type="entry name" value="Ribonuclease H-like"/>
    <property type="match status" value="1"/>
</dbReference>
<proteinExistence type="predicted"/>
<dbReference type="EMBL" id="GG692405">
    <property type="protein sequence ID" value="EER30372.1"/>
    <property type="molecule type" value="Genomic_DNA"/>
</dbReference>
<comment type="subcellular location">
    <subcellularLocation>
        <location evidence="2">Cytoplasm</location>
    </subcellularLocation>
</comment>
<feature type="domain" description="Integrase catalytic" evidence="7">
    <location>
        <begin position="1"/>
        <end position="75"/>
    </location>
</feature>
<dbReference type="Proteomes" id="UP000002037">
    <property type="component" value="Unassembled WGS sequence"/>
</dbReference>
<dbReference type="InterPro" id="IPR036397">
    <property type="entry name" value="RNaseH_sf"/>
</dbReference>
<keyword evidence="3" id="KW-0963">Cytoplasm</keyword>
<gene>
    <name evidence="8" type="ORF">CTRG_06156</name>
</gene>
<comment type="function">
    <text evidence="6">Integrase (IN) targets the VLP to the nucleus, where a subparticle preintegration complex (PIC) containing at least integrase and the newly synthesized dsDNA copy of the retrotransposon must transit the nuclear membrane. Once in the nucleus, integrase performs the integration of the dsDNA into the host genome.</text>
</comment>
<dbReference type="RefSeq" id="XP_002546678.1">
    <property type="nucleotide sequence ID" value="XM_002546632.1"/>
</dbReference>
<dbReference type="PANTHER" id="PTHR37984:SF5">
    <property type="entry name" value="PROTEIN NYNRIN-LIKE"/>
    <property type="match status" value="1"/>
</dbReference>
<dbReference type="GeneID" id="8300017"/>
<dbReference type="GO" id="GO:0015074">
    <property type="term" value="P:DNA integration"/>
    <property type="evidence" value="ECO:0007669"/>
    <property type="project" value="InterPro"/>
</dbReference>
<dbReference type="InterPro" id="IPR001584">
    <property type="entry name" value="Integrase_cat-core"/>
</dbReference>
<dbReference type="GO" id="GO:0005634">
    <property type="term" value="C:nucleus"/>
    <property type="evidence" value="ECO:0007669"/>
    <property type="project" value="UniProtKB-ARBA"/>
</dbReference>
<dbReference type="eggNOG" id="KOG0017">
    <property type="taxonomic scope" value="Eukaryota"/>
</dbReference>
<dbReference type="KEGG" id="ctp:CTRG_06156"/>
<dbReference type="PANTHER" id="PTHR37984">
    <property type="entry name" value="PROTEIN CBG26694"/>
    <property type="match status" value="1"/>
</dbReference>
<evidence type="ECO:0000313" key="8">
    <source>
        <dbReference type="EMBL" id="EER30372.1"/>
    </source>
</evidence>
<dbReference type="AlphaFoldDB" id="C5MJB3"/>
<dbReference type="HOGENOM" id="CLU_000384_6_1_1"/>
<dbReference type="GO" id="GO:0003723">
    <property type="term" value="F:RNA binding"/>
    <property type="evidence" value="ECO:0007669"/>
    <property type="project" value="UniProtKB-KW"/>
</dbReference>
<dbReference type="Gene3D" id="3.30.420.10">
    <property type="entry name" value="Ribonuclease H-like superfamily/Ribonuclease H"/>
    <property type="match status" value="1"/>
</dbReference>
<comment type="function">
    <text evidence="5">Reverse transcriptase/ribonuclease H (RT) is a multifunctional enzyme that catalyzes the conversion of the retro-elements RNA genome into dsDNA within the VLP. The enzyme displays a DNA polymerase activity that can copy either DNA or RNA templates, and a ribonuclease H (RNase H) activity that cleaves the RNA strand of RNA-DNA heteroduplexes during plus-strand synthesis and hydrolyzes RNA primers. The conversion leads to a linear dsDNA copy of the retrotransposon that includes long terminal repeats (LTRs) at both ends.</text>
</comment>
<reference evidence="8 9" key="1">
    <citation type="journal article" date="2009" name="Nature">
        <title>Evolution of pathogenicity and sexual reproduction in eight Candida genomes.</title>
        <authorList>
            <person name="Butler G."/>
            <person name="Rasmussen M.D."/>
            <person name="Lin M.F."/>
            <person name="Santos M.A."/>
            <person name="Sakthikumar S."/>
            <person name="Munro C.A."/>
            <person name="Rheinbay E."/>
            <person name="Grabherr M."/>
            <person name="Forche A."/>
            <person name="Reedy J.L."/>
            <person name="Agrafioti I."/>
            <person name="Arnaud M.B."/>
            <person name="Bates S."/>
            <person name="Brown A.J."/>
            <person name="Brunke S."/>
            <person name="Costanzo M.C."/>
            <person name="Fitzpatrick D.A."/>
            <person name="de Groot P.W."/>
            <person name="Harris D."/>
            <person name="Hoyer L.L."/>
            <person name="Hube B."/>
            <person name="Klis F.M."/>
            <person name="Kodira C."/>
            <person name="Lennard N."/>
            <person name="Logue M.E."/>
            <person name="Martin R."/>
            <person name="Neiman A.M."/>
            <person name="Nikolaou E."/>
            <person name="Quail M.A."/>
            <person name="Quinn J."/>
            <person name="Santos M.C."/>
            <person name="Schmitzberger F.F."/>
            <person name="Sherlock G."/>
            <person name="Shah P."/>
            <person name="Silverstein K.A."/>
            <person name="Skrzypek M.S."/>
            <person name="Soll D."/>
            <person name="Staggs R."/>
            <person name="Stansfield I."/>
            <person name="Stumpf M.P."/>
            <person name="Sudbery P.E."/>
            <person name="Srikantha T."/>
            <person name="Zeng Q."/>
            <person name="Berman J."/>
            <person name="Berriman M."/>
            <person name="Heitman J."/>
            <person name="Gow N.A."/>
            <person name="Lorenz M.C."/>
            <person name="Birren B.W."/>
            <person name="Kellis M."/>
            <person name="Cuomo C.A."/>
        </authorList>
    </citation>
    <scope>NUCLEOTIDE SEQUENCE [LARGE SCALE GENOMIC DNA]</scope>
    <source>
        <strain evidence="9">ATCC MYA-3404 / T1</strain>
    </source>
</reference>
<dbReference type="OrthoDB" id="4022548at2759"/>
<dbReference type="PROSITE" id="PS50994">
    <property type="entry name" value="INTEGRASE"/>
    <property type="match status" value="1"/>
</dbReference>
<evidence type="ECO:0000256" key="4">
    <source>
        <dbReference type="ARBA" id="ARBA00022884"/>
    </source>
</evidence>
<organism evidence="8 9">
    <name type="scientific">Candida tropicalis (strain ATCC MYA-3404 / T1)</name>
    <name type="common">Yeast</name>
    <dbReference type="NCBI Taxonomy" id="294747"/>
    <lineage>
        <taxon>Eukaryota</taxon>
        <taxon>Fungi</taxon>
        <taxon>Dikarya</taxon>
        <taxon>Ascomycota</taxon>
        <taxon>Saccharomycotina</taxon>
        <taxon>Pichiomycetes</taxon>
        <taxon>Debaryomycetaceae</taxon>
        <taxon>Candida/Lodderomyces clade</taxon>
        <taxon>Candida</taxon>
    </lineage>
</organism>
<dbReference type="Pfam" id="PF24626">
    <property type="entry name" value="SH3_Tf2-1"/>
    <property type="match status" value="1"/>
</dbReference>
<evidence type="ECO:0000256" key="2">
    <source>
        <dbReference type="ARBA" id="ARBA00004496"/>
    </source>
</evidence>
<keyword evidence="9" id="KW-1185">Reference proteome</keyword>
<evidence type="ECO:0000313" key="9">
    <source>
        <dbReference type="Proteomes" id="UP000002037"/>
    </source>
</evidence>
<dbReference type="GO" id="GO:0004523">
    <property type="term" value="F:RNA-DNA hybrid ribonuclease activity"/>
    <property type="evidence" value="ECO:0007669"/>
    <property type="project" value="UniProtKB-EC"/>
</dbReference>
<dbReference type="STRING" id="294747.C5MJB3"/>
<dbReference type="GO" id="GO:0005737">
    <property type="term" value="C:cytoplasm"/>
    <property type="evidence" value="ECO:0007669"/>
    <property type="project" value="UniProtKB-SubCell"/>
</dbReference>
<dbReference type="VEuPathDB" id="FungiDB:CTRG_06156"/>
<dbReference type="InterPro" id="IPR056924">
    <property type="entry name" value="SH3_Tf2-1"/>
</dbReference>
<evidence type="ECO:0000256" key="6">
    <source>
        <dbReference type="ARBA" id="ARBA00025615"/>
    </source>
</evidence>
<comment type="catalytic activity">
    <reaction evidence="1">
        <text>Endonucleolytic cleavage to 5'-phosphomonoester.</text>
        <dbReference type="EC" id="3.1.26.4"/>
    </reaction>
</comment>
<evidence type="ECO:0000259" key="7">
    <source>
        <dbReference type="PROSITE" id="PS50994"/>
    </source>
</evidence>
<dbReference type="InterPro" id="IPR050951">
    <property type="entry name" value="Retrovirus_Pol_polyprotein"/>
</dbReference>
<keyword evidence="4" id="KW-0694">RNA-binding</keyword>
<evidence type="ECO:0000256" key="1">
    <source>
        <dbReference type="ARBA" id="ARBA00000077"/>
    </source>
</evidence>